<accession>A0A376FYM4</accession>
<reference evidence="1 2" key="1">
    <citation type="submission" date="2018-06" db="EMBL/GenBank/DDBJ databases">
        <authorList>
            <consortium name="Pathogen Informatics"/>
            <person name="Doyle S."/>
        </authorList>
    </citation>
    <scope>NUCLEOTIDE SEQUENCE [LARGE SCALE GENOMIC DNA]</scope>
    <source>
        <strain evidence="1 2">NCTC13456</strain>
    </source>
</reference>
<dbReference type="EMBL" id="UFXS01000001">
    <property type="protein sequence ID" value="STD53184.1"/>
    <property type="molecule type" value="Genomic_DNA"/>
</dbReference>
<evidence type="ECO:0008006" key="3">
    <source>
        <dbReference type="Google" id="ProtNLM"/>
    </source>
</evidence>
<name>A0A376FYM4_9FLAO</name>
<protein>
    <recommendedName>
        <fullName evidence="3">Transposase zinc-ribbon domain-containing protein</fullName>
    </recommendedName>
</protein>
<gene>
    <name evidence="1" type="ORF">NCTC13456_00364</name>
</gene>
<dbReference type="RefSeq" id="WP_114998333.1">
    <property type="nucleotide sequence ID" value="NZ_UFXS01000001.1"/>
</dbReference>
<evidence type="ECO:0000313" key="1">
    <source>
        <dbReference type="EMBL" id="STD53184.1"/>
    </source>
</evidence>
<sequence length="173" mass="20828">MIKLPFDENKFIIPHEVDCINELKEFIVKNNLYLCDCGSTNYYWKNDKQVFECKSCKKRKTAKSFCKIMQNSNLKINLWLSVLHLYCLDFNPSKIQRILNHNKYSTIWEKVFLVEQAEKKYLKVRQNRPNDSNTNILPITNLSISKQVILEQVIYSKKYISCDLYWRWFLQII</sequence>
<proteinExistence type="predicted"/>
<dbReference type="Proteomes" id="UP000254737">
    <property type="component" value="Unassembled WGS sequence"/>
</dbReference>
<evidence type="ECO:0000313" key="2">
    <source>
        <dbReference type="Proteomes" id="UP000254737"/>
    </source>
</evidence>
<organism evidence="1 2">
    <name type="scientific">Empedobacter falsenii</name>
    <dbReference type="NCBI Taxonomy" id="343874"/>
    <lineage>
        <taxon>Bacteria</taxon>
        <taxon>Pseudomonadati</taxon>
        <taxon>Bacteroidota</taxon>
        <taxon>Flavobacteriia</taxon>
        <taxon>Flavobacteriales</taxon>
        <taxon>Weeksellaceae</taxon>
        <taxon>Empedobacter</taxon>
    </lineage>
</organism>
<dbReference type="AlphaFoldDB" id="A0A376FYM4"/>